<dbReference type="PANTHER" id="PTHR41259:SF1">
    <property type="entry name" value="DOUBLE-STRAND BREAK REPAIR RAD50 ATPASE, PUTATIVE-RELATED"/>
    <property type="match status" value="1"/>
</dbReference>
<keyword evidence="2" id="KW-1185">Reference proteome</keyword>
<proteinExistence type="predicted"/>
<comment type="caution">
    <text evidence="1">The sequence shown here is derived from an EMBL/GenBank/DDBJ whole genome shotgun (WGS) entry which is preliminary data.</text>
</comment>
<evidence type="ECO:0000313" key="2">
    <source>
        <dbReference type="Proteomes" id="UP001454086"/>
    </source>
</evidence>
<gene>
    <name evidence="1" type="ORF">WMQ36_15790</name>
</gene>
<feature type="non-terminal residue" evidence="1">
    <location>
        <position position="1"/>
    </location>
</feature>
<accession>A0ABV1D9L7</accession>
<dbReference type="Proteomes" id="UP001454086">
    <property type="component" value="Unassembled WGS sequence"/>
</dbReference>
<organism evidence="1 2">
    <name type="scientific">Enterocloster hominis</name>
    <name type="common">ex Hitch et al. 2024</name>
    <dbReference type="NCBI Taxonomy" id="1917870"/>
    <lineage>
        <taxon>Bacteria</taxon>
        <taxon>Bacillati</taxon>
        <taxon>Bacillota</taxon>
        <taxon>Clostridia</taxon>
        <taxon>Lachnospirales</taxon>
        <taxon>Lachnospiraceae</taxon>
        <taxon>Enterocloster</taxon>
    </lineage>
</organism>
<reference evidence="1 2" key="1">
    <citation type="submission" date="2024-03" db="EMBL/GenBank/DDBJ databases">
        <title>Human intestinal bacterial collection.</title>
        <authorList>
            <person name="Pauvert C."/>
            <person name="Hitch T.C.A."/>
            <person name="Clavel T."/>
        </authorList>
    </citation>
    <scope>NUCLEOTIDE SEQUENCE [LARGE SCALE GENOMIC DNA]</scope>
    <source>
        <strain evidence="1 2">CLA-SR-H021</strain>
    </source>
</reference>
<dbReference type="Gene3D" id="3.40.50.300">
    <property type="entry name" value="P-loop containing nucleotide triphosphate hydrolases"/>
    <property type="match status" value="1"/>
</dbReference>
<dbReference type="PANTHER" id="PTHR41259">
    <property type="entry name" value="DOUBLE-STRAND BREAK REPAIR RAD50 ATPASE, PUTATIVE-RELATED"/>
    <property type="match status" value="1"/>
</dbReference>
<dbReference type="SUPFAM" id="SSF52540">
    <property type="entry name" value="P-loop containing nucleoside triphosphate hydrolases"/>
    <property type="match status" value="1"/>
</dbReference>
<dbReference type="InterPro" id="IPR027417">
    <property type="entry name" value="P-loop_NTPase"/>
</dbReference>
<sequence>SDLISGITGGIYTSMSINENMDVFMNTPGKLVPIEQVSSGTMDQIYLAVRLAAAKLIQNGRDSMPLIFDDSFVLYDDERLKTALKWLVKAYDSQIIIFTCHQREAQLLTANQIRYHLVTI</sequence>
<evidence type="ECO:0000313" key="1">
    <source>
        <dbReference type="EMBL" id="MEQ2426436.1"/>
    </source>
</evidence>
<name>A0ABV1D9L7_9FIRM</name>
<dbReference type="EMBL" id="JBBMFM010000062">
    <property type="protein sequence ID" value="MEQ2426436.1"/>
    <property type="molecule type" value="Genomic_DNA"/>
</dbReference>
<protein>
    <submittedName>
        <fullName evidence="1">Uncharacterized protein</fullName>
    </submittedName>
</protein>